<reference evidence="2" key="1">
    <citation type="submission" date="2016-06" db="EMBL/GenBank/DDBJ databases">
        <title>Parallel loss of symbiosis genes in relatives of nitrogen-fixing non-legume Parasponia.</title>
        <authorList>
            <person name="Van Velzen R."/>
            <person name="Holmer R."/>
            <person name="Bu F."/>
            <person name="Rutten L."/>
            <person name="Van Zeijl A."/>
            <person name="Liu W."/>
            <person name="Santuari L."/>
            <person name="Cao Q."/>
            <person name="Sharma T."/>
            <person name="Shen D."/>
            <person name="Roswanjaya Y."/>
            <person name="Wardhani T."/>
            <person name="Kalhor M.S."/>
            <person name="Jansen J."/>
            <person name="Van den Hoogen J."/>
            <person name="Gungor B."/>
            <person name="Hartog M."/>
            <person name="Hontelez J."/>
            <person name="Verver J."/>
            <person name="Yang W.-C."/>
            <person name="Schijlen E."/>
            <person name="Repin R."/>
            <person name="Schilthuizen M."/>
            <person name="Schranz E."/>
            <person name="Heidstra R."/>
            <person name="Miyata K."/>
            <person name="Fedorova E."/>
            <person name="Kohlen W."/>
            <person name="Bisseling T."/>
            <person name="Smit S."/>
            <person name="Geurts R."/>
        </authorList>
    </citation>
    <scope>NUCLEOTIDE SEQUENCE [LARGE SCALE GENOMIC DNA]</scope>
    <source>
        <strain evidence="2">cv. WU1-14</strain>
    </source>
</reference>
<accession>A0A2P5CF82</accession>
<name>A0A2P5CF82_PARAD</name>
<feature type="non-terminal residue" evidence="1">
    <location>
        <position position="1"/>
    </location>
</feature>
<dbReference type="OrthoDB" id="10325210at2759"/>
<protein>
    <submittedName>
        <fullName evidence="1">Uncharacterized protein</fullName>
    </submittedName>
</protein>
<comment type="caution">
    <text evidence="1">The sequence shown here is derived from an EMBL/GenBank/DDBJ whole genome shotgun (WGS) entry which is preliminary data.</text>
</comment>
<gene>
    <name evidence="1" type="ORF">PanWU01x14_157660</name>
</gene>
<evidence type="ECO:0000313" key="1">
    <source>
        <dbReference type="EMBL" id="PON59709.1"/>
    </source>
</evidence>
<dbReference type="EMBL" id="JXTB01000137">
    <property type="protein sequence ID" value="PON59709.1"/>
    <property type="molecule type" value="Genomic_DNA"/>
</dbReference>
<keyword evidence="2" id="KW-1185">Reference proteome</keyword>
<organism evidence="1 2">
    <name type="scientific">Parasponia andersonii</name>
    <name type="common">Sponia andersonii</name>
    <dbReference type="NCBI Taxonomy" id="3476"/>
    <lineage>
        <taxon>Eukaryota</taxon>
        <taxon>Viridiplantae</taxon>
        <taxon>Streptophyta</taxon>
        <taxon>Embryophyta</taxon>
        <taxon>Tracheophyta</taxon>
        <taxon>Spermatophyta</taxon>
        <taxon>Magnoliopsida</taxon>
        <taxon>eudicotyledons</taxon>
        <taxon>Gunneridae</taxon>
        <taxon>Pentapetalae</taxon>
        <taxon>rosids</taxon>
        <taxon>fabids</taxon>
        <taxon>Rosales</taxon>
        <taxon>Cannabaceae</taxon>
        <taxon>Parasponia</taxon>
    </lineage>
</organism>
<sequence>RALEEYGDNSDLIVRSLNELPLRFVDQILVLAAGTLDVTAEGNSTPVTK</sequence>
<dbReference type="Proteomes" id="UP000237105">
    <property type="component" value="Unassembled WGS sequence"/>
</dbReference>
<proteinExistence type="predicted"/>
<dbReference type="AlphaFoldDB" id="A0A2P5CF82"/>
<evidence type="ECO:0000313" key="2">
    <source>
        <dbReference type="Proteomes" id="UP000237105"/>
    </source>
</evidence>